<dbReference type="EMBL" id="BLBS01000010">
    <property type="protein sequence ID" value="GET86334.1"/>
    <property type="molecule type" value="Genomic_DNA"/>
</dbReference>
<dbReference type="InterPro" id="IPR056614">
    <property type="entry name" value="FAZ1_cons"/>
</dbReference>
<dbReference type="Pfam" id="PF23398">
    <property type="entry name" value="FAZ1_cons"/>
    <property type="match status" value="1"/>
</dbReference>
<reference evidence="4" key="1">
    <citation type="submission" date="2019-11" db="EMBL/GenBank/DDBJ databases">
        <title>Leishmania tarentolae CDS.</title>
        <authorList>
            <person name="Goto Y."/>
            <person name="Yamagishi J."/>
        </authorList>
    </citation>
    <scope>NUCLEOTIDE SEQUENCE [LARGE SCALE GENOMIC DNA]</scope>
    <source>
        <strain evidence="4">Parrot Tar II</strain>
    </source>
</reference>
<feature type="coiled-coil region" evidence="1">
    <location>
        <begin position="968"/>
        <end position="1053"/>
    </location>
</feature>
<organism evidence="4 5">
    <name type="scientific">Leishmania tarentolae</name>
    <name type="common">Sauroleishmania tarentolae</name>
    <dbReference type="NCBI Taxonomy" id="5689"/>
    <lineage>
        <taxon>Eukaryota</taxon>
        <taxon>Discoba</taxon>
        <taxon>Euglenozoa</taxon>
        <taxon>Kinetoplastea</taxon>
        <taxon>Metakinetoplastina</taxon>
        <taxon>Trypanosomatida</taxon>
        <taxon>Trypanosomatidae</taxon>
        <taxon>Leishmaniinae</taxon>
        <taxon>Leishmania</taxon>
        <taxon>lizard Leishmania</taxon>
    </lineage>
</organism>
<dbReference type="PANTHER" id="PTHR45615:SF80">
    <property type="entry name" value="GRIP DOMAIN-CONTAINING PROTEIN"/>
    <property type="match status" value="1"/>
</dbReference>
<evidence type="ECO:0000313" key="5">
    <source>
        <dbReference type="Proteomes" id="UP000419144"/>
    </source>
</evidence>
<feature type="region of interest" description="Disordered" evidence="2">
    <location>
        <begin position="481"/>
        <end position="513"/>
    </location>
</feature>
<feature type="region of interest" description="Disordered" evidence="2">
    <location>
        <begin position="526"/>
        <end position="561"/>
    </location>
</feature>
<feature type="coiled-coil region" evidence="1">
    <location>
        <begin position="804"/>
        <end position="849"/>
    </location>
</feature>
<dbReference type="Gene3D" id="1.20.920.20">
    <property type="match status" value="1"/>
</dbReference>
<name>A0A640KBC9_LEITA</name>
<dbReference type="PANTHER" id="PTHR45615">
    <property type="entry name" value="MYOSIN HEAVY CHAIN, NON-MUSCLE"/>
    <property type="match status" value="1"/>
</dbReference>
<feature type="coiled-coil region" evidence="1">
    <location>
        <begin position="298"/>
        <end position="332"/>
    </location>
</feature>
<accession>A0A640KBC9</accession>
<comment type="caution">
    <text evidence="4">The sequence shown here is derived from an EMBL/GenBank/DDBJ whole genome shotgun (WGS) entry which is preliminary data.</text>
</comment>
<feature type="compositionally biased region" description="Polar residues" evidence="2">
    <location>
        <begin position="137"/>
        <end position="152"/>
    </location>
</feature>
<evidence type="ECO:0000256" key="2">
    <source>
        <dbReference type="SAM" id="MobiDB-lite"/>
    </source>
</evidence>
<keyword evidence="5" id="KW-1185">Reference proteome</keyword>
<gene>
    <name evidence="4" type="ORF">LtaPh_0908300</name>
</gene>
<dbReference type="OrthoDB" id="267560at2759"/>
<dbReference type="Proteomes" id="UP000419144">
    <property type="component" value="Unassembled WGS sequence"/>
</dbReference>
<feature type="region of interest" description="Disordered" evidence="2">
    <location>
        <begin position="131"/>
        <end position="159"/>
    </location>
</feature>
<feature type="region of interest" description="Disordered" evidence="2">
    <location>
        <begin position="236"/>
        <end position="266"/>
    </location>
</feature>
<dbReference type="VEuPathDB" id="TriTrypDB:LtaPh_0908300"/>
<feature type="region of interest" description="Disordered" evidence="2">
    <location>
        <begin position="1209"/>
        <end position="1234"/>
    </location>
</feature>
<proteinExistence type="predicted"/>
<feature type="compositionally biased region" description="Polar residues" evidence="2">
    <location>
        <begin position="530"/>
        <end position="540"/>
    </location>
</feature>
<sequence length="1346" mass="147555">MTGTEVGEAAAVPPALTVGAIVVYECLLDETAGATSWKVGSILALPASLPSSAGHNTREGGSPPPAEGSVEPRNGPKSLKRTPQKVSHIGGTAQDDEENSVAAVPTPPLMPTSVCHTVLIQPWISLASTAGAHGNAGHTSPSGDTNSRSPSPKQHGVTPAARLAEIDAMQKELEAIERFAWDESDGDVAVSPTPEGNRRGRSAAADLDDNENDRRLAGELSQAYTRVLAFRSQSRGYSSLRNDDLHRGSEEGTTAVVDYDEEEDANPELTKQIEHKLAEFRHRIRNILGDMKKTRQNQRELQETQKKVQVSLEDAKQQLREVQEKVQRIDKRHLHEIQGYRLPSVVVKHVMDAVLCVLGEKTKNWAEVATAMRSPSFISNVVSFHHAQLSPEDVQELKKNFIVNPRFSYADVLKGSHALGQFHEWVIRQLQLIEAENAYEKFMGEKMKSSQALIFAREKMEAEAAELRHLEEELEALMGEQAHQLQERRSGTLSGRPTGGEAMSQRPSSPLTNALTPVAESLEAATTTTLQRSGRQSMHSASGAESPASMSERLHAGEAQAAVAADSAEATANNGAAVELLPMAAMPAQQQQVVGMISPGTRWMCPQPGALHSSYVLRSSILCVVGHQQERTVGKPGVASPGNGTTSPAPDIFELTAAQQLLVEEALHSPARTPPPFPQSSTAAGSARASQDTITTQHTKAFTGKEWETVVKASPDELRQAFVEDVAMICQVPTGAVTDVAWMLEALHVQCMVCHPSLDNSEAVQAVIEKGAYPTVMELYAQRKRIPDSLDDESTCQLQQAVRLASMEEEVRAAQQAEAEARRETQSMRDAFEKEKRALMEQMAVAQTLSPALIHNDGPTNLALQEALEERTAQLRHVQVSLAESCARAQSAEGQLTTVQAQLASAEERATKVEAEAQDARAAAELATVQAEKVLKDLMSQLRAVQAASEEERMRRQKELEESQTAAAARETQLLQQLNRMRQQLADAQEHTKAMEEERARQRCTAQANAKRVTELEQKLEEALSDQAAQEKARQLQESMESVRKQREHLQQHSANASVIPWKHHKRCFECAQVRAAKVDAALVEALRTQLAETEAALNFCQVELEVQKSAEEAVKERRVARRAAVTAIREKIEDLAESFATAAAQRQHQSPQQLAFEKQALIRELIARLEEVKNEKAEIKAAIAQAQCAFARIQQRVLNAQGRAAKLEETRQATSKELQTMTRSVSAEDTGNSSTDAELVDISQRVIAASSALTRASDALATHQQHASAEPKQEEAFIANIFCKADDRRRSSREGSDMAMQLMCEVYEAATDSFLSRHQRTWMNICLGVLLMLTVTTLQYKKYDV</sequence>
<feature type="coiled-coil region" evidence="1">
    <location>
        <begin position="889"/>
        <end position="923"/>
    </location>
</feature>
<feature type="domain" description="Flagellar attachment zone protein 1 conserved" evidence="3">
    <location>
        <begin position="693"/>
        <end position="783"/>
    </location>
</feature>
<feature type="region of interest" description="Disordered" evidence="2">
    <location>
        <begin position="178"/>
        <end position="212"/>
    </location>
</feature>
<feature type="region of interest" description="Disordered" evidence="2">
    <location>
        <begin position="669"/>
        <end position="691"/>
    </location>
</feature>
<evidence type="ECO:0000313" key="4">
    <source>
        <dbReference type="EMBL" id="GET86334.1"/>
    </source>
</evidence>
<evidence type="ECO:0000259" key="3">
    <source>
        <dbReference type="Pfam" id="PF23398"/>
    </source>
</evidence>
<keyword evidence="1" id="KW-0175">Coiled coil</keyword>
<feature type="compositionally biased region" description="Basic and acidic residues" evidence="2">
    <location>
        <begin position="241"/>
        <end position="250"/>
    </location>
</feature>
<evidence type="ECO:0000256" key="1">
    <source>
        <dbReference type="SAM" id="Coils"/>
    </source>
</evidence>
<protein>
    <submittedName>
        <fullName evidence="4">Kinetoplast-associated protein-like protein</fullName>
    </submittedName>
</protein>
<feature type="compositionally biased region" description="Polar residues" evidence="2">
    <location>
        <begin position="679"/>
        <end position="691"/>
    </location>
</feature>
<feature type="region of interest" description="Disordered" evidence="2">
    <location>
        <begin position="52"/>
        <end position="105"/>
    </location>
</feature>
<feature type="compositionally biased region" description="Polar residues" evidence="2">
    <location>
        <begin position="1213"/>
        <end position="1234"/>
    </location>
</feature>